<comment type="cofactor">
    <cofactor evidence="3">
        <name>FMN</name>
        <dbReference type="ChEBI" id="CHEBI:58210"/>
    </cofactor>
    <text evidence="3">Binds 1 FMN per subunit.</text>
</comment>
<dbReference type="UniPathway" id="UPA00241">
    <property type="reaction ID" value="UER00353"/>
</dbReference>
<feature type="domain" description="DNA/pantothenate metabolism flavoprotein C-terminal" evidence="6">
    <location>
        <begin position="190"/>
        <end position="399"/>
    </location>
</feature>
<dbReference type="RefSeq" id="WP_126614632.1">
    <property type="nucleotide sequence ID" value="NZ_CP034562.1"/>
</dbReference>
<dbReference type="Gene3D" id="3.40.50.1950">
    <property type="entry name" value="Flavin prenyltransferase-like"/>
    <property type="match status" value="1"/>
</dbReference>
<dbReference type="HAMAP" id="MF_02225">
    <property type="entry name" value="CoaBC"/>
    <property type="match status" value="1"/>
</dbReference>
<feature type="binding site" evidence="3">
    <location>
        <position position="328"/>
    </location>
    <ligand>
        <name>CTP</name>
        <dbReference type="ChEBI" id="CHEBI:37563"/>
    </ligand>
</feature>
<evidence type="ECO:0000256" key="1">
    <source>
        <dbReference type="ARBA" id="ARBA00022793"/>
    </source>
</evidence>
<keyword evidence="3 4" id="KW-0288">FMN</keyword>
<dbReference type="InterPro" id="IPR007085">
    <property type="entry name" value="DNA/pantothenate-metab_flavo_C"/>
</dbReference>
<accession>A0A3Q9FNK6</accession>
<evidence type="ECO:0000256" key="4">
    <source>
        <dbReference type="RuleBase" id="RU364078"/>
    </source>
</evidence>
<dbReference type="InterPro" id="IPR003382">
    <property type="entry name" value="Flavoprotein"/>
</dbReference>
<keyword evidence="1 3" id="KW-0210">Decarboxylase</keyword>
<dbReference type="OrthoDB" id="9802554at2"/>
<proteinExistence type="inferred from homology"/>
<keyword evidence="2 3" id="KW-0456">Lyase</keyword>
<feature type="binding site" evidence="3">
    <location>
        <position position="346"/>
    </location>
    <ligand>
        <name>CTP</name>
        <dbReference type="ChEBI" id="CHEBI:37563"/>
    </ligand>
</feature>
<dbReference type="InterPro" id="IPR005252">
    <property type="entry name" value="CoaBC"/>
</dbReference>
<feature type="binding site" evidence="3">
    <location>
        <position position="342"/>
    </location>
    <ligand>
        <name>CTP</name>
        <dbReference type="ChEBI" id="CHEBI:37563"/>
    </ligand>
</feature>
<feature type="region of interest" description="Phosphopantothenoylcysteine decarboxylase" evidence="3">
    <location>
        <begin position="1"/>
        <end position="194"/>
    </location>
</feature>
<evidence type="ECO:0000313" key="8">
    <source>
        <dbReference type="Proteomes" id="UP000267268"/>
    </source>
</evidence>
<dbReference type="GO" id="GO:0071513">
    <property type="term" value="C:phosphopantothenoylcysteine decarboxylase complex"/>
    <property type="evidence" value="ECO:0007669"/>
    <property type="project" value="TreeGrafter"/>
</dbReference>
<evidence type="ECO:0000259" key="6">
    <source>
        <dbReference type="Pfam" id="PF04127"/>
    </source>
</evidence>
<dbReference type="GO" id="GO:0046872">
    <property type="term" value="F:metal ion binding"/>
    <property type="evidence" value="ECO:0007669"/>
    <property type="project" value="UniProtKB-KW"/>
</dbReference>
<comment type="cofactor">
    <cofactor evidence="3">
        <name>Mg(2+)</name>
        <dbReference type="ChEBI" id="CHEBI:18420"/>
    </cofactor>
</comment>
<dbReference type="SUPFAM" id="SSF102645">
    <property type="entry name" value="CoaB-like"/>
    <property type="match status" value="1"/>
</dbReference>
<comment type="pathway">
    <text evidence="3 4">Cofactor biosynthesis; coenzyme A biosynthesis; CoA from (R)-pantothenate: step 3/5.</text>
</comment>
<comment type="similarity">
    <text evidence="3 4">In the N-terminal section; belongs to the HFCD (homo-oligomeric flavin containing Cys decarboxylase) superfamily.</text>
</comment>
<dbReference type="SUPFAM" id="SSF52507">
    <property type="entry name" value="Homo-oligomeric flavin-containing Cys decarboxylases, HFCD"/>
    <property type="match status" value="1"/>
</dbReference>
<dbReference type="GO" id="GO:0010181">
    <property type="term" value="F:FMN binding"/>
    <property type="evidence" value="ECO:0007669"/>
    <property type="project" value="UniProtKB-UniRule"/>
</dbReference>
<evidence type="ECO:0000256" key="3">
    <source>
        <dbReference type="HAMAP-Rule" id="MF_02225"/>
    </source>
</evidence>
<dbReference type="NCBIfam" id="TIGR00521">
    <property type="entry name" value="coaBC_dfp"/>
    <property type="match status" value="1"/>
</dbReference>
<comment type="pathway">
    <text evidence="3 4">Cofactor biosynthesis; coenzyme A biosynthesis; CoA from (R)-pantothenate: step 2/5.</text>
</comment>
<protein>
    <recommendedName>
        <fullName evidence="3">Coenzyme A biosynthesis bifunctional protein CoaBC</fullName>
    </recommendedName>
    <alternativeName>
        <fullName evidence="3">DNA/pantothenate metabolism flavoprotein</fullName>
    </alternativeName>
    <alternativeName>
        <fullName evidence="3">Phosphopantothenoylcysteine synthetase/decarboxylase</fullName>
        <shortName evidence="3">PPCS-PPCDC</shortName>
    </alternativeName>
    <domain>
        <recommendedName>
            <fullName evidence="3">Phosphopantothenoylcysteine decarboxylase</fullName>
            <shortName evidence="3">PPC decarboxylase</shortName>
            <shortName evidence="3">PPC-DC</shortName>
            <ecNumber evidence="3">4.1.1.36</ecNumber>
        </recommendedName>
        <alternativeName>
            <fullName evidence="3">CoaC</fullName>
        </alternativeName>
    </domain>
    <domain>
        <recommendedName>
            <fullName evidence="3">Phosphopantothenate--cysteine ligase</fullName>
            <ecNumber evidence="3">6.3.2.5</ecNumber>
        </recommendedName>
        <alternativeName>
            <fullName evidence="3">CoaB</fullName>
        </alternativeName>
        <alternativeName>
            <fullName evidence="3">Phosphopantothenoylcysteine synthetase</fullName>
            <shortName evidence="3">PPC synthetase</shortName>
            <shortName evidence="3">PPC-S</shortName>
        </alternativeName>
    </domain>
</protein>
<dbReference type="InterPro" id="IPR036551">
    <property type="entry name" value="Flavin_trans-like"/>
</dbReference>
<dbReference type="EMBL" id="CP034562">
    <property type="protein sequence ID" value="AZQ62786.1"/>
    <property type="molecule type" value="Genomic_DNA"/>
</dbReference>
<comment type="function">
    <text evidence="3">Catalyzes two sequential steps in the biosynthesis of coenzyme A. In the first step cysteine is conjugated to 4'-phosphopantothenate to form 4-phosphopantothenoylcysteine. In the second step the latter compound is decarboxylated to form 4'-phosphopantotheine.</text>
</comment>
<evidence type="ECO:0000313" key="7">
    <source>
        <dbReference type="EMBL" id="AZQ62786.1"/>
    </source>
</evidence>
<dbReference type="Pfam" id="PF02441">
    <property type="entry name" value="Flavoprotein"/>
    <property type="match status" value="1"/>
</dbReference>
<keyword evidence="3 4" id="KW-0285">Flavoprotein</keyword>
<dbReference type="EC" id="4.1.1.36" evidence="3"/>
<feature type="region of interest" description="Phosphopantothenate--cysteine ligase" evidence="3">
    <location>
        <begin position="195"/>
        <end position="402"/>
    </location>
</feature>
<feature type="domain" description="Flavoprotein" evidence="5">
    <location>
        <begin position="8"/>
        <end position="179"/>
    </location>
</feature>
<dbReference type="EC" id="6.3.2.5" evidence="3"/>
<dbReference type="Gene3D" id="3.40.50.10300">
    <property type="entry name" value="CoaB-like"/>
    <property type="match status" value="1"/>
</dbReference>
<comment type="caution">
    <text evidence="3">Lacks conserved residue(s) required for the propagation of feature annotation.</text>
</comment>
<dbReference type="KEGG" id="fll:EI427_11245"/>
<dbReference type="InterPro" id="IPR035929">
    <property type="entry name" value="CoaB-like_sf"/>
</dbReference>
<comment type="function">
    <text evidence="4">Catalyzes two steps in the biosynthesis of coenzyme A. In the first step cysteine is conjugated to 4'-phosphopantothenate to form 4-phosphopantothenoylcysteine, in the latter compound is decarboxylated to form 4'-phosphopantotheine.</text>
</comment>
<name>A0A3Q9FNK6_9BACT</name>
<organism evidence="7 8">
    <name type="scientific">Flammeovirga pectinis</name>
    <dbReference type="NCBI Taxonomy" id="2494373"/>
    <lineage>
        <taxon>Bacteria</taxon>
        <taxon>Pseudomonadati</taxon>
        <taxon>Bacteroidota</taxon>
        <taxon>Cytophagia</taxon>
        <taxon>Cytophagales</taxon>
        <taxon>Flammeovirgaceae</taxon>
        <taxon>Flammeovirga</taxon>
    </lineage>
</organism>
<keyword evidence="3 4" id="KW-0436">Ligase</keyword>
<comment type="catalytic activity">
    <reaction evidence="3 4">
        <text>N-[(R)-4-phosphopantothenoyl]-L-cysteine + H(+) = (R)-4'-phosphopantetheine + CO2</text>
        <dbReference type="Rhea" id="RHEA:16793"/>
        <dbReference type="ChEBI" id="CHEBI:15378"/>
        <dbReference type="ChEBI" id="CHEBI:16526"/>
        <dbReference type="ChEBI" id="CHEBI:59458"/>
        <dbReference type="ChEBI" id="CHEBI:61723"/>
        <dbReference type="EC" id="4.1.1.36"/>
    </reaction>
</comment>
<comment type="similarity">
    <text evidence="3 4">In the C-terminal section; belongs to the PPC synthetase family.</text>
</comment>
<dbReference type="Proteomes" id="UP000267268">
    <property type="component" value="Chromosome 1"/>
</dbReference>
<dbReference type="PANTHER" id="PTHR14359:SF6">
    <property type="entry name" value="PHOSPHOPANTOTHENOYLCYSTEINE DECARBOXYLASE"/>
    <property type="match status" value="1"/>
</dbReference>
<dbReference type="PANTHER" id="PTHR14359">
    <property type="entry name" value="HOMO-OLIGOMERIC FLAVIN CONTAINING CYS DECARBOXYLASE FAMILY"/>
    <property type="match status" value="1"/>
</dbReference>
<sequence length="402" mass="43511">MDSILKGKKILIGVTGGIAAYKIALLVRLFKKQKAEVQVIMTEAAKQFITPVTLSTLSENPVLTQYANEETGEWNSHVKLGLWADLMIIAPATANTMAKMANGLCDNLLMATYLSARCPVMIAPAMDLDMFVHPSTTRNIATLTAYGHLIVDAEEGELASGLVGKGRMAEPEHILDAVTSFFLPKKDLPLSGKKAIITAGPTKEKIDPVRFITNGSTGKMGYAIAEELAQQGAEVTIISGPVQVCASSAITVLSVSSAEDMYKAVDHNFDAADICIFTAAVADYTPLSYSDSKIKKKEGDLDIKMKRTTDIAKTMGERKKEHQITVGFALETDNELANAKGKLTKKNVDFVVLNSLREKGAGFGHDTNKVTIVSADKTRELPLLSKVEVAEHIVKEIIQRKK</sequence>
<dbReference type="GO" id="GO:0015941">
    <property type="term" value="P:pantothenate catabolic process"/>
    <property type="evidence" value="ECO:0007669"/>
    <property type="project" value="InterPro"/>
</dbReference>
<keyword evidence="8" id="KW-1185">Reference proteome</keyword>
<dbReference type="GO" id="GO:0004632">
    <property type="term" value="F:phosphopantothenate--cysteine ligase activity"/>
    <property type="evidence" value="ECO:0007669"/>
    <property type="project" value="UniProtKB-UniRule"/>
</dbReference>
<evidence type="ECO:0000259" key="5">
    <source>
        <dbReference type="Pfam" id="PF02441"/>
    </source>
</evidence>
<feature type="binding site" evidence="3">
    <location>
        <position position="283"/>
    </location>
    <ligand>
        <name>CTP</name>
        <dbReference type="ChEBI" id="CHEBI:37563"/>
    </ligand>
</feature>
<dbReference type="Pfam" id="PF04127">
    <property type="entry name" value="DFP"/>
    <property type="match status" value="1"/>
</dbReference>
<reference evidence="7 8" key="1">
    <citation type="submission" date="2018-12" db="EMBL/GenBank/DDBJ databases">
        <title>Flammeovirga pectinis sp. nov., isolated from the gut of the Korean scallop, Patinopecten yessoensis.</title>
        <authorList>
            <person name="Bae J.-W."/>
            <person name="Jeong Y.-S."/>
            <person name="Kang W."/>
        </authorList>
    </citation>
    <scope>NUCLEOTIDE SEQUENCE [LARGE SCALE GENOMIC DNA]</scope>
    <source>
        <strain evidence="7 8">L12M1</strain>
    </source>
</reference>
<gene>
    <name evidence="3 7" type="primary">coaBC</name>
    <name evidence="7" type="ORF">EI427_11245</name>
</gene>
<dbReference type="GO" id="GO:0015937">
    <property type="term" value="P:coenzyme A biosynthetic process"/>
    <property type="evidence" value="ECO:0007669"/>
    <property type="project" value="UniProtKB-UniRule"/>
</dbReference>
<feature type="binding site" evidence="3">
    <location>
        <position position="293"/>
    </location>
    <ligand>
        <name>CTP</name>
        <dbReference type="ChEBI" id="CHEBI:37563"/>
    </ligand>
</feature>
<dbReference type="GO" id="GO:0004633">
    <property type="term" value="F:phosphopantothenoylcysteine decarboxylase activity"/>
    <property type="evidence" value="ECO:0007669"/>
    <property type="project" value="UniProtKB-UniRule"/>
</dbReference>
<dbReference type="AlphaFoldDB" id="A0A3Q9FNK6"/>
<keyword evidence="3" id="KW-0460">Magnesium</keyword>
<keyword evidence="3" id="KW-0479">Metal-binding</keyword>
<evidence type="ECO:0000256" key="2">
    <source>
        <dbReference type="ARBA" id="ARBA00023239"/>
    </source>
</evidence>
<comment type="catalytic activity">
    <reaction evidence="3 4">
        <text>(R)-4'-phosphopantothenate + L-cysteine + CTP = N-[(R)-4-phosphopantothenoyl]-L-cysteine + CMP + diphosphate + H(+)</text>
        <dbReference type="Rhea" id="RHEA:19397"/>
        <dbReference type="ChEBI" id="CHEBI:10986"/>
        <dbReference type="ChEBI" id="CHEBI:15378"/>
        <dbReference type="ChEBI" id="CHEBI:33019"/>
        <dbReference type="ChEBI" id="CHEBI:35235"/>
        <dbReference type="ChEBI" id="CHEBI:37563"/>
        <dbReference type="ChEBI" id="CHEBI:59458"/>
        <dbReference type="ChEBI" id="CHEBI:60377"/>
        <dbReference type="EC" id="6.3.2.5"/>
    </reaction>
</comment>
<keyword evidence="3" id="KW-0511">Multifunctional enzyme</keyword>